<comment type="caution">
    <text evidence="1">The sequence shown here is derived from an EMBL/GenBank/DDBJ whole genome shotgun (WGS) entry which is preliminary data.</text>
</comment>
<evidence type="ECO:0000313" key="2">
    <source>
        <dbReference type="Proteomes" id="UP000742786"/>
    </source>
</evidence>
<gene>
    <name evidence="1" type="ORF">GTOL_12209</name>
</gene>
<dbReference type="EMBL" id="CAJQUM010000001">
    <property type="protein sequence ID" value="CAG4884326.1"/>
    <property type="molecule type" value="Genomic_DNA"/>
</dbReference>
<protein>
    <submittedName>
        <fullName evidence="1">Uncharacterized protein</fullName>
    </submittedName>
</protein>
<name>A0A916J5H7_9PROT</name>
<dbReference type="AlphaFoldDB" id="A0A916J5H7"/>
<evidence type="ECO:0000313" key="1">
    <source>
        <dbReference type="EMBL" id="CAG4884326.1"/>
    </source>
</evidence>
<reference evidence="1" key="1">
    <citation type="submission" date="2021-04" db="EMBL/GenBank/DDBJ databases">
        <authorList>
            <person name="Hornung B."/>
        </authorList>
    </citation>
    <scope>NUCLEOTIDE SEQUENCE</scope>
    <source>
        <strain evidence="1">G5G6</strain>
    </source>
</reference>
<keyword evidence="2" id="KW-1185">Reference proteome</keyword>
<proteinExistence type="predicted"/>
<dbReference type="RefSeq" id="WP_220636186.1">
    <property type="nucleotide sequence ID" value="NZ_CAJQUM010000001.1"/>
</dbReference>
<organism evidence="1 2">
    <name type="scientific">Georgfuchsia toluolica</name>
    <dbReference type="NCBI Taxonomy" id="424218"/>
    <lineage>
        <taxon>Bacteria</taxon>
        <taxon>Pseudomonadati</taxon>
        <taxon>Pseudomonadota</taxon>
        <taxon>Betaproteobacteria</taxon>
        <taxon>Nitrosomonadales</taxon>
        <taxon>Sterolibacteriaceae</taxon>
        <taxon>Georgfuchsia</taxon>
    </lineage>
</organism>
<sequence length="157" mass="17626">MGRAFINGWVSLPTCGDVYLEHGLPRRVWVTNSTHVVAERVMDEIAELTGLLVTLGNWEPGEGEEGMEAVLRVNPADIDLIMQQLAESAAETFVDRYQKMIDSEDVDYDEEAFAEAMQTALGLCGLHWDQVDESALRQDYCLALHRASEEIAAKYYQ</sequence>
<accession>A0A916J5H7</accession>
<dbReference type="Proteomes" id="UP000742786">
    <property type="component" value="Unassembled WGS sequence"/>
</dbReference>